<keyword evidence="3" id="KW-1185">Reference proteome</keyword>
<sequence>MGWLDSRWVRCLPLVLAIFQIVVMVDTILKNPNNNNLKGNKYNIAPSSSVSERGITIVKKGISTGGEDAIDTQAEAETASPTGTGTETEKNLYTYTYSDDVENDEIGDGNESTQRTVYWMDHTAIYDNYFSGTWIQPIERFQRLNVDIMSSLEDASHRVFFENKEDVRMTVDWLDFAVEHLSKWCKKLDITNSNHNSVAIDKITGNLLRYIQATPEKTKVLLSKSESKVDKPLLHPTIAVISHGAVRTDDDTPIGNERSKNLTVTTLGATITSLLRVGIGRIVVTGLDDLDASTAMETFRLIGDQFAAYTDEVVIVDTELAYVNITEEKWIKSEYEDVHRPRATLYGLQEALNGNLDKVTAEKWLGTLHDQSYWKYIYSTEPDLILQTRFESLPAIHKALEKGRVVMPHRLQPVAHKLDLVGSNGEKYNGSDQIIPAKGKFHAMELDGAVDMCCDDGRNNPKWDPKDDPADTPCYTWWYDCGYTREWQGLGISEKVKHRRLLYYVPFIRLSNGANIISISGSEHERKCRPQKRQTPSDVCQRPTSSGRSFAISEQNDSTQ</sequence>
<organism evidence="2 3">
    <name type="scientific">Pseudo-nitzschia multistriata</name>
    <dbReference type="NCBI Taxonomy" id="183589"/>
    <lineage>
        <taxon>Eukaryota</taxon>
        <taxon>Sar</taxon>
        <taxon>Stramenopiles</taxon>
        <taxon>Ochrophyta</taxon>
        <taxon>Bacillariophyta</taxon>
        <taxon>Bacillariophyceae</taxon>
        <taxon>Bacillariophycidae</taxon>
        <taxon>Bacillariales</taxon>
        <taxon>Bacillariaceae</taxon>
        <taxon>Pseudo-nitzschia</taxon>
    </lineage>
</organism>
<gene>
    <name evidence="2" type="ORF">PSNMU_V1.4_AUG-EV-PASAV3_0024510</name>
</gene>
<name>A0A448Z123_9STRA</name>
<evidence type="ECO:0000313" key="2">
    <source>
        <dbReference type="EMBL" id="VEU35705.1"/>
    </source>
</evidence>
<protein>
    <submittedName>
        <fullName evidence="2">Uncharacterized protein</fullName>
    </submittedName>
</protein>
<evidence type="ECO:0000313" key="3">
    <source>
        <dbReference type="Proteomes" id="UP000291116"/>
    </source>
</evidence>
<feature type="compositionally biased region" description="Polar residues" evidence="1">
    <location>
        <begin position="533"/>
        <end position="560"/>
    </location>
</feature>
<dbReference type="AlphaFoldDB" id="A0A448Z123"/>
<dbReference type="OrthoDB" id="48161at2759"/>
<feature type="region of interest" description="Disordered" evidence="1">
    <location>
        <begin position="522"/>
        <end position="560"/>
    </location>
</feature>
<evidence type="ECO:0000256" key="1">
    <source>
        <dbReference type="SAM" id="MobiDB-lite"/>
    </source>
</evidence>
<reference evidence="2 3" key="1">
    <citation type="submission" date="2019-01" db="EMBL/GenBank/DDBJ databases">
        <authorList>
            <person name="Ferrante I. M."/>
        </authorList>
    </citation>
    <scope>NUCLEOTIDE SEQUENCE [LARGE SCALE GENOMIC DNA]</scope>
    <source>
        <strain evidence="2 3">B856</strain>
    </source>
</reference>
<proteinExistence type="predicted"/>
<dbReference type="EMBL" id="CAACVS010000066">
    <property type="protein sequence ID" value="VEU35705.1"/>
    <property type="molecule type" value="Genomic_DNA"/>
</dbReference>
<dbReference type="Proteomes" id="UP000291116">
    <property type="component" value="Unassembled WGS sequence"/>
</dbReference>
<accession>A0A448Z123</accession>